<keyword evidence="1" id="KW-0472">Membrane</keyword>
<proteinExistence type="predicted"/>
<organism evidence="2 3">
    <name type="scientific">Pseudomonas peradeniyensis</name>
    <dbReference type="NCBI Taxonomy" id="2745488"/>
    <lineage>
        <taxon>Bacteria</taxon>
        <taxon>Pseudomonadati</taxon>
        <taxon>Pseudomonadota</taxon>
        <taxon>Gammaproteobacteria</taxon>
        <taxon>Pseudomonadales</taxon>
        <taxon>Pseudomonadaceae</taxon>
        <taxon>Pseudomonas</taxon>
    </lineage>
</organism>
<reference evidence="2" key="1">
    <citation type="journal article" date="2022" name="Microbiol. Spectr.">
        <title>An Nuclear Magnetic Resonance Fingerprint Matching Approach for the Identification and Structural Re-Evaluation of Pseudomonas Lipopeptides.</title>
        <authorList>
            <person name="De Roo V."/>
            <person name="Verleysen Y."/>
            <person name="Kovacs B."/>
            <person name="De Vleeschouwer M."/>
            <person name="Muangkaew P."/>
            <person name="Girard L."/>
            <person name="Hofte M."/>
            <person name="De Mot R."/>
            <person name="Madder A."/>
            <person name="Geudens N."/>
            <person name="Martins J.C."/>
        </authorList>
    </citation>
    <scope>NUCLEOTIDE SEQUENCE</scope>
    <source>
        <strain evidence="2">COR51</strain>
    </source>
</reference>
<sequence>MIRNWQTWLLCLLIFLSGVVWGSVKLKTEFYIVDNIHDLFEIFSSAATVVAVIMAAAGINTWRKQISAESDHEMARALVIALEKHKERIQSAHSDAMFCVNNCEVGFEGLPQDLLSSVVGAMLVRMDKTMEEVAEIRALVIEARALWGDEISKSLDEYLSACNYFYGPVRLFSAIVGPEALIDQRQEFIGRIMSIGQNIKNFGWVEGKIIAKASQISQAANEILREKLFR</sequence>
<evidence type="ECO:0008006" key="4">
    <source>
        <dbReference type="Google" id="ProtNLM"/>
    </source>
</evidence>
<feature type="transmembrane region" description="Helical" evidence="1">
    <location>
        <begin position="42"/>
        <end position="62"/>
    </location>
</feature>
<keyword evidence="3" id="KW-1185">Reference proteome</keyword>
<dbReference type="RefSeq" id="WP_262952413.1">
    <property type="nucleotide sequence ID" value="NZ_JAOSLA010000039.1"/>
</dbReference>
<reference evidence="2" key="2">
    <citation type="submission" date="2022-09" db="EMBL/GenBank/DDBJ databases">
        <authorList>
            <person name="Cesa-Luna C."/>
            <person name="Girard L."/>
            <person name="Lood C."/>
            <person name="Hofte M."/>
            <person name="De Mot R."/>
        </authorList>
    </citation>
    <scope>NUCLEOTIDE SEQUENCE</scope>
    <source>
        <strain evidence="2">COR51</strain>
    </source>
</reference>
<accession>A0ABT2VFM3</accession>
<evidence type="ECO:0000313" key="3">
    <source>
        <dbReference type="Proteomes" id="UP001139994"/>
    </source>
</evidence>
<dbReference type="EMBL" id="JAOSLA010000039">
    <property type="protein sequence ID" value="MCU7240374.1"/>
    <property type="molecule type" value="Genomic_DNA"/>
</dbReference>
<keyword evidence="1" id="KW-1133">Transmembrane helix</keyword>
<evidence type="ECO:0000256" key="1">
    <source>
        <dbReference type="SAM" id="Phobius"/>
    </source>
</evidence>
<comment type="caution">
    <text evidence="2">The sequence shown here is derived from an EMBL/GenBank/DDBJ whole genome shotgun (WGS) entry which is preliminary data.</text>
</comment>
<name>A0ABT2VFM3_9PSED</name>
<gene>
    <name evidence="2" type="ORF">OC929_20180</name>
</gene>
<keyword evidence="1" id="KW-0812">Transmembrane</keyword>
<protein>
    <recommendedName>
        <fullName evidence="4">LemA family protein</fullName>
    </recommendedName>
</protein>
<evidence type="ECO:0000313" key="2">
    <source>
        <dbReference type="EMBL" id="MCU7240374.1"/>
    </source>
</evidence>
<dbReference type="Proteomes" id="UP001139994">
    <property type="component" value="Unassembled WGS sequence"/>
</dbReference>
<reference evidence="2" key="3">
    <citation type="journal article" date="2023" name="mSystems">
        <title>Charting the Lipopeptidome of Nonpathogenic Pseudomonas.</title>
        <authorList>
            <person name="Cesa-Luna C."/>
            <person name="Geudens N."/>
            <person name="Girard L."/>
            <person name="De Roo V."/>
            <person name="Maklad H.R."/>
            <person name="Martins J.C."/>
            <person name="Hofte M."/>
            <person name="De Mot R."/>
        </authorList>
    </citation>
    <scope>NUCLEOTIDE SEQUENCE</scope>
    <source>
        <strain evidence="2">COR51</strain>
    </source>
</reference>